<name>A0AAV9IVP4_CYACA</name>
<dbReference type="Proteomes" id="UP001301350">
    <property type="component" value="Unassembled WGS sequence"/>
</dbReference>
<dbReference type="GO" id="GO:0005739">
    <property type="term" value="C:mitochondrion"/>
    <property type="evidence" value="ECO:0007669"/>
    <property type="project" value="TreeGrafter"/>
</dbReference>
<dbReference type="SUPFAM" id="SSF47616">
    <property type="entry name" value="GST C-terminal domain-like"/>
    <property type="match status" value="1"/>
</dbReference>
<dbReference type="PROSITE" id="PS51354">
    <property type="entry name" value="GLUTAREDOXIN_2"/>
    <property type="match status" value="1"/>
</dbReference>
<evidence type="ECO:0000256" key="14">
    <source>
        <dbReference type="ARBA" id="ARBA00023235"/>
    </source>
</evidence>
<comment type="similarity">
    <text evidence="2">Belongs to the GST superfamily.</text>
</comment>
<evidence type="ECO:0000256" key="8">
    <source>
        <dbReference type="ARBA" id="ARBA00022692"/>
    </source>
</evidence>
<evidence type="ECO:0000256" key="12">
    <source>
        <dbReference type="ARBA" id="ARBA00023136"/>
    </source>
</evidence>
<feature type="domain" description="GST N-terminal" evidence="19">
    <location>
        <begin position="114"/>
        <end position="190"/>
    </location>
</feature>
<evidence type="ECO:0000313" key="20">
    <source>
        <dbReference type="EMBL" id="KAK4536185.1"/>
    </source>
</evidence>
<evidence type="ECO:0000256" key="18">
    <source>
        <dbReference type="ARBA" id="ARBA00037847"/>
    </source>
</evidence>
<evidence type="ECO:0000313" key="21">
    <source>
        <dbReference type="Proteomes" id="UP001301350"/>
    </source>
</evidence>
<dbReference type="InterPro" id="IPR036249">
    <property type="entry name" value="Thioredoxin-like_sf"/>
</dbReference>
<sequence>MSLRVLSRLRSAWGGWLPGVTRPAATMPRAWRGVSAGRTIWLRPMMFLVASGTAFTAAATSVSLRALSEAASVEQRPKSWTGGVVVDTEPSTDPPPAAAPVERLPHSLAELRRAEVVLYQYETCPFCNKLRAYLDYRQIPYRVVEVNPLSKGELKFSTYKKVPVLVVNAVQLNDSGEIIRQLERIAVPDARYNEQWFRWIDDWFVHTLPPNIYRTRQEALQTFDYITEEGNFTPFQRLRVRYFGAAAMYFVSRRLKKKYGIEDERQALYDGCRTWLQAVGWPHRRFMGGDRPDAADVAMFGVLRSIEHFVAFEDLSRNVPDMIQWYEAMKQQVPASARVTGASEMNREG</sequence>
<evidence type="ECO:0000256" key="11">
    <source>
        <dbReference type="ARBA" id="ARBA00023098"/>
    </source>
</evidence>
<proteinExistence type="inferred from homology"/>
<dbReference type="GO" id="GO:0006633">
    <property type="term" value="P:fatty acid biosynthetic process"/>
    <property type="evidence" value="ECO:0007669"/>
    <property type="project" value="UniProtKB-KW"/>
</dbReference>
<dbReference type="EMBL" id="JANCYW010000007">
    <property type="protein sequence ID" value="KAK4536185.1"/>
    <property type="molecule type" value="Genomic_DNA"/>
</dbReference>
<evidence type="ECO:0000256" key="10">
    <source>
        <dbReference type="ARBA" id="ARBA00022989"/>
    </source>
</evidence>
<comment type="caution">
    <text evidence="20">The sequence shown here is derived from an EMBL/GenBank/DDBJ whole genome shotgun (WGS) entry which is preliminary data.</text>
</comment>
<evidence type="ECO:0000256" key="16">
    <source>
        <dbReference type="ARBA" id="ARBA00023931"/>
    </source>
</evidence>
<dbReference type="SFLD" id="SFLDG01182">
    <property type="entry name" value="Prostaglandin_E_synthase_like"/>
    <property type="match status" value="1"/>
</dbReference>
<keyword evidence="9" id="KW-0276">Fatty acid metabolism</keyword>
<dbReference type="InterPro" id="IPR036282">
    <property type="entry name" value="Glutathione-S-Trfase_C_sf"/>
</dbReference>
<dbReference type="SFLD" id="SFLDG01203">
    <property type="entry name" value="Prostaglandin_E_synthase_like1"/>
    <property type="match status" value="1"/>
</dbReference>
<dbReference type="PANTHER" id="PTHR12782:SF5">
    <property type="entry name" value="PROSTAGLANDIN E SYNTHASE 2"/>
    <property type="match status" value="1"/>
</dbReference>
<keyword evidence="8" id="KW-0812">Transmembrane</keyword>
<keyword evidence="21" id="KW-1185">Reference proteome</keyword>
<dbReference type="EC" id="5.3.99.3" evidence="3"/>
<evidence type="ECO:0000256" key="7">
    <source>
        <dbReference type="ARBA" id="ARBA00022585"/>
    </source>
</evidence>
<dbReference type="SFLD" id="SFLDS00019">
    <property type="entry name" value="Glutathione_Transferase_(cytos"/>
    <property type="match status" value="1"/>
</dbReference>
<dbReference type="Gene3D" id="1.20.1050.10">
    <property type="match status" value="1"/>
</dbReference>
<evidence type="ECO:0000256" key="9">
    <source>
        <dbReference type="ARBA" id="ARBA00022832"/>
    </source>
</evidence>
<comment type="catalytic activity">
    <reaction evidence="15">
        <text>prostaglandin H2 = (12S)-hydroxy-(5Z,8E,10E)-heptadecatrienoate + malonaldehyde</text>
        <dbReference type="Rhea" id="RHEA:48644"/>
        <dbReference type="ChEBI" id="CHEBI:57405"/>
        <dbReference type="ChEBI" id="CHEBI:90694"/>
        <dbReference type="ChEBI" id="CHEBI:566274"/>
    </reaction>
    <physiologicalReaction direction="left-to-right" evidence="15">
        <dbReference type="Rhea" id="RHEA:48645"/>
    </physiologicalReaction>
</comment>
<keyword evidence="11" id="KW-0443">Lipid metabolism</keyword>
<accession>A0AAV9IVP4</accession>
<dbReference type="SUPFAM" id="SSF52833">
    <property type="entry name" value="Thioredoxin-like"/>
    <property type="match status" value="1"/>
</dbReference>
<evidence type="ECO:0000256" key="17">
    <source>
        <dbReference type="ARBA" id="ARBA00031041"/>
    </source>
</evidence>
<dbReference type="InterPro" id="IPR034335">
    <property type="entry name" value="PGES2_C"/>
</dbReference>
<dbReference type="GO" id="GO:0012505">
    <property type="term" value="C:endomembrane system"/>
    <property type="evidence" value="ECO:0007669"/>
    <property type="project" value="UniProtKB-SubCell"/>
</dbReference>
<evidence type="ECO:0000256" key="4">
    <source>
        <dbReference type="ARBA" id="ARBA00019474"/>
    </source>
</evidence>
<keyword evidence="13" id="KW-0275">Fatty acid biosynthesis</keyword>
<keyword evidence="10" id="KW-1133">Transmembrane helix</keyword>
<keyword evidence="5" id="KW-0644">Prostaglandin metabolism</keyword>
<dbReference type="AlphaFoldDB" id="A0AAV9IVP4"/>
<gene>
    <name evidence="20" type="ORF">CDCA_CDCA07G2210</name>
</gene>
<evidence type="ECO:0000259" key="19">
    <source>
        <dbReference type="PROSITE" id="PS50404"/>
    </source>
</evidence>
<dbReference type="InterPro" id="IPR040079">
    <property type="entry name" value="Glutathione_S-Trfase"/>
</dbReference>
<comment type="subcellular location">
    <subcellularLocation>
        <location evidence="18">Endomembrane system</location>
        <topology evidence="18">Single-pass membrane protein</topology>
    </subcellularLocation>
</comment>
<evidence type="ECO:0000256" key="2">
    <source>
        <dbReference type="ARBA" id="ARBA00007409"/>
    </source>
</evidence>
<dbReference type="Pfam" id="PF13417">
    <property type="entry name" value="GST_N_3"/>
    <property type="match status" value="1"/>
</dbReference>
<reference evidence="20 21" key="1">
    <citation type="submission" date="2022-07" db="EMBL/GenBank/DDBJ databases">
        <title>Genome-wide signatures of adaptation to extreme environments.</title>
        <authorList>
            <person name="Cho C.H."/>
            <person name="Yoon H.S."/>
        </authorList>
    </citation>
    <scope>NUCLEOTIDE SEQUENCE [LARGE SCALE GENOMIC DNA]</scope>
    <source>
        <strain evidence="20 21">DBV 063 E5</strain>
    </source>
</reference>
<evidence type="ECO:0000256" key="3">
    <source>
        <dbReference type="ARBA" id="ARBA00012203"/>
    </source>
</evidence>
<dbReference type="InterPro" id="IPR034334">
    <property type="entry name" value="PGES2"/>
</dbReference>
<evidence type="ECO:0000256" key="15">
    <source>
        <dbReference type="ARBA" id="ARBA00023930"/>
    </source>
</evidence>
<dbReference type="Gene3D" id="3.40.30.10">
    <property type="entry name" value="Glutaredoxin"/>
    <property type="match status" value="1"/>
</dbReference>
<dbReference type="PROSITE" id="PS50404">
    <property type="entry name" value="GST_NTER"/>
    <property type="match status" value="1"/>
</dbReference>
<comment type="catalytic activity">
    <reaction evidence="16">
        <text>prostaglandin H2 = prostaglandin E2</text>
        <dbReference type="Rhea" id="RHEA:12893"/>
        <dbReference type="ChEBI" id="CHEBI:57405"/>
        <dbReference type="ChEBI" id="CHEBI:606564"/>
        <dbReference type="EC" id="5.3.99.3"/>
    </reaction>
    <physiologicalReaction direction="left-to-right" evidence="16">
        <dbReference type="Rhea" id="RHEA:12894"/>
    </physiologicalReaction>
</comment>
<dbReference type="CDD" id="cd03197">
    <property type="entry name" value="GST_C_mPGES2"/>
    <property type="match status" value="1"/>
</dbReference>
<keyword evidence="6" id="KW-0444">Lipid biosynthesis</keyword>
<evidence type="ECO:0000256" key="5">
    <source>
        <dbReference type="ARBA" id="ARBA00022501"/>
    </source>
</evidence>
<dbReference type="GO" id="GO:0050220">
    <property type="term" value="F:prostaglandin-E synthase activity"/>
    <property type="evidence" value="ECO:0007669"/>
    <property type="project" value="UniProtKB-EC"/>
</dbReference>
<evidence type="ECO:0000256" key="6">
    <source>
        <dbReference type="ARBA" id="ARBA00022516"/>
    </source>
</evidence>
<keyword evidence="12" id="KW-0472">Membrane</keyword>
<comment type="pathway">
    <text evidence="1">Lipid metabolism; prostaglandin biosynthesis.</text>
</comment>
<evidence type="ECO:0000256" key="1">
    <source>
        <dbReference type="ARBA" id="ARBA00004702"/>
    </source>
</evidence>
<organism evidence="20 21">
    <name type="scientific">Cyanidium caldarium</name>
    <name type="common">Red alga</name>
    <dbReference type="NCBI Taxonomy" id="2771"/>
    <lineage>
        <taxon>Eukaryota</taxon>
        <taxon>Rhodophyta</taxon>
        <taxon>Bangiophyceae</taxon>
        <taxon>Cyanidiales</taxon>
        <taxon>Cyanidiaceae</taxon>
        <taxon>Cyanidium</taxon>
    </lineage>
</organism>
<keyword evidence="14" id="KW-0413">Isomerase</keyword>
<protein>
    <recommendedName>
        <fullName evidence="4">Prostaglandin E synthase 2</fullName>
        <ecNumber evidence="3">5.3.99.3</ecNumber>
    </recommendedName>
    <alternativeName>
        <fullName evidence="17">Microsomal prostaglandin E synthase 2</fullName>
    </alternativeName>
</protein>
<evidence type="ECO:0000256" key="13">
    <source>
        <dbReference type="ARBA" id="ARBA00023160"/>
    </source>
</evidence>
<dbReference type="PANTHER" id="PTHR12782">
    <property type="entry name" value="MICROSOMAL PROSTAGLANDIN E SYNTHASE-2"/>
    <property type="match status" value="1"/>
</dbReference>
<dbReference type="InterPro" id="IPR004045">
    <property type="entry name" value="Glutathione_S-Trfase_N"/>
</dbReference>
<keyword evidence="7" id="KW-0643">Prostaglandin biosynthesis</keyword>